<keyword evidence="1" id="KW-0175">Coiled coil</keyword>
<keyword evidence="3" id="KW-1185">Reference proteome</keyword>
<name>A0A430ABT6_9ENTE</name>
<protein>
    <recommendedName>
        <fullName evidence="4">Rad50/SbcC-type AAA domain-containing protein</fullName>
    </recommendedName>
</protein>
<dbReference type="EMBL" id="NGJY01000001">
    <property type="protein sequence ID" value="RSU04662.1"/>
    <property type="molecule type" value="Genomic_DNA"/>
</dbReference>
<evidence type="ECO:0008006" key="4">
    <source>
        <dbReference type="Google" id="ProtNLM"/>
    </source>
</evidence>
<sequence length="668" mass="76528">MLLVNNLAIKIITESKDFYFNEVFKEGVNIIASEQNTSGKSSIISGIMYCLGMEEIIGGKGSKVLSAAFNNKIKDTHDMVYSVLKAELYLEISNGNEIITILRTVNDNTRHDNLVTIIESDYLEINNPESKRSDFYVHDANSARGEYGFFNFLENFLNLKLPNVLGYDGKEKKLYLQNIFSAMIIEQKRGWSDILARVPNFGIKDSKKKTIEYLLDTDSIELSKKRLVLKSSLETKKAKWMQVFIEANEYFKLLKFDLKGVTEKANYIESNEINIIDTETEMNIENLTCKLRKEKESISSLKYSEIYENEELSMELTETIKAIDECIAINKELISKKNQEKLEKNKVSNALDILRNDIQNNKDLNKVKQYGAEHSVNFYENICPTCSQTINDSLIVSQNQSRVMTPEQNIKHLKNQEVLFESILIQKERIIKDIERTVIQNQDKIENLSKLAKAIKSDLFNLNGEYNENVLLRKINLDKRLAEIEEASKKLNSYRKKFVNISNEIRQKESELLEIGKEVFSDKDNQKLSALKSFFVTNLGLFGYKSINVEGNINISKETLLPEIMGYDLKFDSSASDHIRGIWAYTIALQQVSENYGGNHLNFLIFDEPGQHSIIEADMESFLEKINSLKNVQTIVGLTMKDSDSVELMKKSEKSGTNIIYISDLAFS</sequence>
<feature type="coiled-coil region" evidence="1">
    <location>
        <begin position="431"/>
        <end position="511"/>
    </location>
</feature>
<dbReference type="Proteomes" id="UP000287101">
    <property type="component" value="Unassembled WGS sequence"/>
</dbReference>
<dbReference type="AlphaFoldDB" id="A0A430ABT6"/>
<dbReference type="InterPro" id="IPR027417">
    <property type="entry name" value="P-loop_NTPase"/>
</dbReference>
<dbReference type="RefSeq" id="WP_126830138.1">
    <property type="nucleotide sequence ID" value="NZ_CBCRYB010000002.1"/>
</dbReference>
<comment type="caution">
    <text evidence="2">The sequence shown here is derived from an EMBL/GenBank/DDBJ whole genome shotgun (WGS) entry which is preliminary data.</text>
</comment>
<evidence type="ECO:0000313" key="2">
    <source>
        <dbReference type="EMBL" id="RSU04662.1"/>
    </source>
</evidence>
<evidence type="ECO:0000256" key="1">
    <source>
        <dbReference type="SAM" id="Coils"/>
    </source>
</evidence>
<reference evidence="2 3" key="1">
    <citation type="submission" date="2017-05" db="EMBL/GenBank/DDBJ databases">
        <title>Vagococcus spp. assemblies.</title>
        <authorList>
            <person name="Gulvik C.A."/>
        </authorList>
    </citation>
    <scope>NUCLEOTIDE SEQUENCE [LARGE SCALE GENOMIC DNA]</scope>
    <source>
        <strain evidence="2 3">CCUG 41755</strain>
    </source>
</reference>
<evidence type="ECO:0000313" key="3">
    <source>
        <dbReference type="Proteomes" id="UP000287101"/>
    </source>
</evidence>
<organism evidence="2 3">
    <name type="scientific">Vagococcus fessus</name>
    <dbReference type="NCBI Taxonomy" id="120370"/>
    <lineage>
        <taxon>Bacteria</taxon>
        <taxon>Bacillati</taxon>
        <taxon>Bacillota</taxon>
        <taxon>Bacilli</taxon>
        <taxon>Lactobacillales</taxon>
        <taxon>Enterococcaceae</taxon>
        <taxon>Vagococcus</taxon>
    </lineage>
</organism>
<accession>A0A430ABT6</accession>
<dbReference type="OrthoDB" id="9784297at2"/>
<dbReference type="Gene3D" id="3.40.50.300">
    <property type="entry name" value="P-loop containing nucleotide triphosphate hydrolases"/>
    <property type="match status" value="1"/>
</dbReference>
<proteinExistence type="predicted"/>
<gene>
    <name evidence="2" type="ORF">CBF31_01190</name>
</gene>